<evidence type="ECO:0000313" key="1">
    <source>
        <dbReference type="EMBL" id="OIQ99223.1"/>
    </source>
</evidence>
<dbReference type="AlphaFoldDB" id="A0A1J5S530"/>
<dbReference type="Gene3D" id="3.10.290.10">
    <property type="entry name" value="RNA-binding S4 domain"/>
    <property type="match status" value="1"/>
</dbReference>
<reference evidence="1" key="1">
    <citation type="submission" date="2016-10" db="EMBL/GenBank/DDBJ databases">
        <title>Sequence of Gallionella enrichment culture.</title>
        <authorList>
            <person name="Poehlein A."/>
            <person name="Muehling M."/>
            <person name="Daniel R."/>
        </authorList>
    </citation>
    <scope>NUCLEOTIDE SEQUENCE</scope>
</reference>
<dbReference type="PROSITE" id="PS50889">
    <property type="entry name" value="S4"/>
    <property type="match status" value="1"/>
</dbReference>
<dbReference type="Pfam" id="PF13275">
    <property type="entry name" value="S4_2"/>
    <property type="match status" value="1"/>
</dbReference>
<comment type="caution">
    <text evidence="1">The sequence shown here is derived from an EMBL/GenBank/DDBJ whole genome shotgun (WGS) entry which is preliminary data.</text>
</comment>
<protein>
    <submittedName>
        <fullName evidence="1">Ribosome-associated protein</fullName>
    </submittedName>
</protein>
<proteinExistence type="predicted"/>
<organism evidence="1">
    <name type="scientific">mine drainage metagenome</name>
    <dbReference type="NCBI Taxonomy" id="410659"/>
    <lineage>
        <taxon>unclassified sequences</taxon>
        <taxon>metagenomes</taxon>
        <taxon>ecological metagenomes</taxon>
    </lineage>
</organism>
<dbReference type="GO" id="GO:0003723">
    <property type="term" value="F:RNA binding"/>
    <property type="evidence" value="ECO:0007669"/>
    <property type="project" value="InterPro"/>
</dbReference>
<dbReference type="EMBL" id="MLJW01000109">
    <property type="protein sequence ID" value="OIQ99223.1"/>
    <property type="molecule type" value="Genomic_DNA"/>
</dbReference>
<dbReference type="CDD" id="cd00165">
    <property type="entry name" value="S4"/>
    <property type="match status" value="1"/>
</dbReference>
<dbReference type="SUPFAM" id="SSF55174">
    <property type="entry name" value="Alpha-L RNA-binding motif"/>
    <property type="match status" value="1"/>
</dbReference>
<accession>A0A1J5S530</accession>
<gene>
    <name evidence="1" type="ORF">GALL_188050</name>
</gene>
<sequence>MSGRNKPAAAASAVFAIRGEYIQLDHLLKAAGLVASGGAAHAEVDAGRIRVDGAVEHRKRAKLRPGQQVDYDGKSVVLEPAAVNLSDDKPGRLS</sequence>
<name>A0A1J5S530_9ZZZZ</name>
<dbReference type="InterPro" id="IPR036986">
    <property type="entry name" value="S4_RNA-bd_sf"/>
</dbReference>